<gene>
    <name evidence="2" type="ORF">DCF19_15930</name>
</gene>
<protein>
    <recommendedName>
        <fullName evidence="1">Glycosyltransferase 2-like domain-containing protein</fullName>
    </recommendedName>
</protein>
<accession>A0A2W4W2Z2</accession>
<dbReference type="SUPFAM" id="SSF53448">
    <property type="entry name" value="Nucleotide-diphospho-sugar transferases"/>
    <property type="match status" value="1"/>
</dbReference>
<name>A0A2W4W2Z2_9CYAN</name>
<proteinExistence type="predicted"/>
<sequence length="331" mass="38760">MLTKHPISVPNLKDYRDYFASQGVSTPLRNVPFSEVGLLKELPSPKDRTGWPWTVETKINFGESFLAPKISIVMPSYNQGKYVEETIRSVLLQNYPNLEFIVCDGGSTDNTIEILEKYSPWLSFWQSKKDRGQGHAINLGFSLASGDYFGWINSDDFYSPNCLYKVAKQFVEVNKDFIYGDSLTLDENKKWLSYTQSFLVLDRYLRFGGIIPSHAAFWKKSIHQPIWEDLNCAVDAELWLRLVVKRSKSHLRYPLAVSRVQPDAKSVNEGYQKLWEDDYNKKIWKAYESVNFWQLRCYEFRYIQKIYKHLFKPIPKQIIQGLLQRDDLTLF</sequence>
<dbReference type="InterPro" id="IPR029044">
    <property type="entry name" value="Nucleotide-diphossugar_trans"/>
</dbReference>
<evidence type="ECO:0000259" key="1">
    <source>
        <dbReference type="Pfam" id="PF00535"/>
    </source>
</evidence>
<dbReference type="EMBL" id="QBML01000022">
    <property type="protein sequence ID" value="PZO38690.1"/>
    <property type="molecule type" value="Genomic_DNA"/>
</dbReference>
<organism evidence="2 3">
    <name type="scientific">Pseudanabaena frigida</name>
    <dbReference type="NCBI Taxonomy" id="945775"/>
    <lineage>
        <taxon>Bacteria</taxon>
        <taxon>Bacillati</taxon>
        <taxon>Cyanobacteriota</taxon>
        <taxon>Cyanophyceae</taxon>
        <taxon>Pseudanabaenales</taxon>
        <taxon>Pseudanabaenaceae</taxon>
        <taxon>Pseudanabaena</taxon>
    </lineage>
</organism>
<feature type="domain" description="Glycosyltransferase 2-like" evidence="1">
    <location>
        <begin position="71"/>
        <end position="192"/>
    </location>
</feature>
<dbReference type="Gene3D" id="3.90.550.10">
    <property type="entry name" value="Spore Coat Polysaccharide Biosynthesis Protein SpsA, Chain A"/>
    <property type="match status" value="1"/>
</dbReference>
<reference evidence="2 3" key="2">
    <citation type="submission" date="2018-06" db="EMBL/GenBank/DDBJ databases">
        <title>Metagenomic assembly of (sub)arctic Cyanobacteria and their associated microbiome from non-axenic cultures.</title>
        <authorList>
            <person name="Baurain D."/>
        </authorList>
    </citation>
    <scope>NUCLEOTIDE SEQUENCE [LARGE SCALE GENOMIC DNA]</scope>
    <source>
        <strain evidence="2">ULC066bin1</strain>
    </source>
</reference>
<dbReference type="InterPro" id="IPR001173">
    <property type="entry name" value="Glyco_trans_2-like"/>
</dbReference>
<dbReference type="Proteomes" id="UP000249467">
    <property type="component" value="Unassembled WGS sequence"/>
</dbReference>
<dbReference type="PANTHER" id="PTHR22916">
    <property type="entry name" value="GLYCOSYLTRANSFERASE"/>
    <property type="match status" value="1"/>
</dbReference>
<evidence type="ECO:0000313" key="2">
    <source>
        <dbReference type="EMBL" id="PZO38690.1"/>
    </source>
</evidence>
<dbReference type="CDD" id="cd06433">
    <property type="entry name" value="GT_2_WfgS_like"/>
    <property type="match status" value="1"/>
</dbReference>
<evidence type="ECO:0000313" key="3">
    <source>
        <dbReference type="Proteomes" id="UP000249467"/>
    </source>
</evidence>
<reference evidence="2 3" key="1">
    <citation type="submission" date="2018-04" db="EMBL/GenBank/DDBJ databases">
        <authorList>
            <person name="Go L.Y."/>
            <person name="Mitchell J.A."/>
        </authorList>
    </citation>
    <scope>NUCLEOTIDE SEQUENCE [LARGE SCALE GENOMIC DNA]</scope>
    <source>
        <strain evidence="2">ULC066bin1</strain>
    </source>
</reference>
<comment type="caution">
    <text evidence="2">The sequence shown here is derived from an EMBL/GenBank/DDBJ whole genome shotgun (WGS) entry which is preliminary data.</text>
</comment>
<dbReference type="Pfam" id="PF00535">
    <property type="entry name" value="Glycos_transf_2"/>
    <property type="match status" value="1"/>
</dbReference>
<dbReference type="PANTHER" id="PTHR22916:SF65">
    <property type="entry name" value="SLR1065 PROTEIN"/>
    <property type="match status" value="1"/>
</dbReference>
<dbReference type="AlphaFoldDB" id="A0A2W4W2Z2"/>